<dbReference type="AlphaFoldDB" id="A0A9W9YA01"/>
<feature type="non-terminal residue" evidence="1">
    <location>
        <position position="1"/>
    </location>
</feature>
<sequence length="264" mass="28980">MADQSRPIPVNNEEVVEIIQAVQPNVDNATNNPVSEAASAFFRPGELPTGLAGGFTTRFYCLAVVREQRGDLDIRPTQGGEAFRYKVRPCTHRRGVAMCPTKRCGCVPTKVAVCPPKRCGCVPTEEVWLCAHQRGVAVWLLGGVTVCTPKRCGCVPTKRCGCVPTQEVRLCSLKYVCVLSQEVWLCALRRGVAMCLLRVWLWAHPRGVAVSTPRSVAGCPQRCVAASSQSWGWVPTKMSGGVFTEVWLWAHKEMWLCAHNVDVA</sequence>
<keyword evidence="2" id="KW-1185">Reference proteome</keyword>
<evidence type="ECO:0000313" key="2">
    <source>
        <dbReference type="Proteomes" id="UP001163046"/>
    </source>
</evidence>
<name>A0A9W9YA01_9CNID</name>
<proteinExistence type="predicted"/>
<dbReference type="EMBL" id="MU827878">
    <property type="protein sequence ID" value="KAJ7315641.1"/>
    <property type="molecule type" value="Genomic_DNA"/>
</dbReference>
<gene>
    <name evidence="1" type="ORF">OS493_038510</name>
</gene>
<accession>A0A9W9YA01</accession>
<dbReference type="Proteomes" id="UP001163046">
    <property type="component" value="Unassembled WGS sequence"/>
</dbReference>
<evidence type="ECO:0000313" key="1">
    <source>
        <dbReference type="EMBL" id="KAJ7315641.1"/>
    </source>
</evidence>
<organism evidence="1 2">
    <name type="scientific">Desmophyllum pertusum</name>
    <dbReference type="NCBI Taxonomy" id="174260"/>
    <lineage>
        <taxon>Eukaryota</taxon>
        <taxon>Metazoa</taxon>
        <taxon>Cnidaria</taxon>
        <taxon>Anthozoa</taxon>
        <taxon>Hexacorallia</taxon>
        <taxon>Scleractinia</taxon>
        <taxon>Caryophylliina</taxon>
        <taxon>Caryophylliidae</taxon>
        <taxon>Desmophyllum</taxon>
    </lineage>
</organism>
<protein>
    <submittedName>
        <fullName evidence="1">Uncharacterized protein</fullName>
    </submittedName>
</protein>
<comment type="caution">
    <text evidence="1">The sequence shown here is derived from an EMBL/GenBank/DDBJ whole genome shotgun (WGS) entry which is preliminary data.</text>
</comment>
<reference evidence="1" key="1">
    <citation type="submission" date="2023-01" db="EMBL/GenBank/DDBJ databases">
        <title>Genome assembly of the deep-sea coral Lophelia pertusa.</title>
        <authorList>
            <person name="Herrera S."/>
            <person name="Cordes E."/>
        </authorList>
    </citation>
    <scope>NUCLEOTIDE SEQUENCE</scope>
    <source>
        <strain evidence="1">USNM1676648</strain>
        <tissue evidence="1">Polyp</tissue>
    </source>
</reference>